<dbReference type="EMBL" id="JAUIZM010000008">
    <property type="protein sequence ID" value="KAK1370053.1"/>
    <property type="molecule type" value="Genomic_DNA"/>
</dbReference>
<dbReference type="GO" id="GO:0006952">
    <property type="term" value="P:defense response"/>
    <property type="evidence" value="ECO:0007669"/>
    <property type="project" value="UniProtKB-KW"/>
</dbReference>
<comment type="caution">
    <text evidence="2">The sequence shown here is derived from an EMBL/GenBank/DDBJ whole genome shotgun (WGS) entry which is preliminary data.</text>
</comment>
<accession>A0AAD8MFC5</accession>
<dbReference type="Proteomes" id="UP001237642">
    <property type="component" value="Unassembled WGS sequence"/>
</dbReference>
<sequence length="389" mass="43550">MGGLNSLREVGVKLEDLRKRKGRQSIQRRGCDGRFGTSSKSKRIKDCQVYGKEVCIMDHNDNGLGENHREGLQKVLGNDLCGGVDSGVPKVVATMYPSLTKLFLSKLPKLEEWVETVIGTGSNGQSLFPKLESLEIEYCPRLRKIPNSCFPSLKVLKIEELESNMILETMSRNPSSLTSLELMSINDGGGEDSSSNMESIIKNSLSLTLLDLNDCKEQVFAQIQSSTLEYLDLGPFSDELDEFPWPFNSSYVTSFPNLIELHLYGWNKLMSILLFEQLQCSTFPAMTLLDITDFEGLKALPDSIAKLPSLISLLIWDCKNLESLPTFEESHSLEKLFINGCPILKERCSEGGPEWFKIQYIPQINLCVCIKLLCVFVIEPNSGVTWLAL</sequence>
<evidence type="ECO:0000313" key="3">
    <source>
        <dbReference type="Proteomes" id="UP001237642"/>
    </source>
</evidence>
<reference evidence="2" key="2">
    <citation type="submission" date="2023-05" db="EMBL/GenBank/DDBJ databases">
        <authorList>
            <person name="Schelkunov M.I."/>
        </authorList>
    </citation>
    <scope>NUCLEOTIDE SEQUENCE</scope>
    <source>
        <strain evidence="2">Hsosn_3</strain>
        <tissue evidence="2">Leaf</tissue>
    </source>
</reference>
<name>A0AAD8MFC5_9APIA</name>
<dbReference type="InterPro" id="IPR032675">
    <property type="entry name" value="LRR_dom_sf"/>
</dbReference>
<keyword evidence="1" id="KW-0611">Plant defense</keyword>
<reference evidence="2" key="1">
    <citation type="submission" date="2023-02" db="EMBL/GenBank/DDBJ databases">
        <title>Genome of toxic invasive species Heracleum sosnowskyi carries increased number of genes despite the absence of recent whole-genome duplications.</title>
        <authorList>
            <person name="Schelkunov M."/>
            <person name="Shtratnikova V."/>
            <person name="Makarenko M."/>
            <person name="Klepikova A."/>
            <person name="Omelchenko D."/>
            <person name="Novikova G."/>
            <person name="Obukhova E."/>
            <person name="Bogdanov V."/>
            <person name="Penin A."/>
            <person name="Logacheva M."/>
        </authorList>
    </citation>
    <scope>NUCLEOTIDE SEQUENCE</scope>
    <source>
        <strain evidence="2">Hsosn_3</strain>
        <tissue evidence="2">Leaf</tissue>
    </source>
</reference>
<evidence type="ECO:0000313" key="2">
    <source>
        <dbReference type="EMBL" id="KAK1370053.1"/>
    </source>
</evidence>
<dbReference type="PANTHER" id="PTHR36766:SF40">
    <property type="entry name" value="DISEASE RESISTANCE PROTEIN RGA3"/>
    <property type="match status" value="1"/>
</dbReference>
<dbReference type="PANTHER" id="PTHR36766">
    <property type="entry name" value="PLANT BROAD-SPECTRUM MILDEW RESISTANCE PROTEIN RPW8"/>
    <property type="match status" value="1"/>
</dbReference>
<gene>
    <name evidence="2" type="ORF">POM88_036145</name>
</gene>
<dbReference type="SUPFAM" id="SSF52058">
    <property type="entry name" value="L domain-like"/>
    <property type="match status" value="1"/>
</dbReference>
<dbReference type="AlphaFoldDB" id="A0AAD8MFC5"/>
<evidence type="ECO:0000256" key="1">
    <source>
        <dbReference type="ARBA" id="ARBA00022821"/>
    </source>
</evidence>
<protein>
    <submittedName>
        <fullName evidence="2">Uncharacterized protein</fullName>
    </submittedName>
</protein>
<keyword evidence="3" id="KW-1185">Reference proteome</keyword>
<proteinExistence type="predicted"/>
<organism evidence="2 3">
    <name type="scientific">Heracleum sosnowskyi</name>
    <dbReference type="NCBI Taxonomy" id="360622"/>
    <lineage>
        <taxon>Eukaryota</taxon>
        <taxon>Viridiplantae</taxon>
        <taxon>Streptophyta</taxon>
        <taxon>Embryophyta</taxon>
        <taxon>Tracheophyta</taxon>
        <taxon>Spermatophyta</taxon>
        <taxon>Magnoliopsida</taxon>
        <taxon>eudicotyledons</taxon>
        <taxon>Gunneridae</taxon>
        <taxon>Pentapetalae</taxon>
        <taxon>asterids</taxon>
        <taxon>campanulids</taxon>
        <taxon>Apiales</taxon>
        <taxon>Apiaceae</taxon>
        <taxon>Apioideae</taxon>
        <taxon>apioid superclade</taxon>
        <taxon>Tordylieae</taxon>
        <taxon>Tordyliinae</taxon>
        <taxon>Heracleum</taxon>
    </lineage>
</organism>
<dbReference type="Gene3D" id="3.80.10.10">
    <property type="entry name" value="Ribonuclease Inhibitor"/>
    <property type="match status" value="2"/>
</dbReference>